<evidence type="ECO:0000313" key="2">
    <source>
        <dbReference type="Proteomes" id="UP000887540"/>
    </source>
</evidence>
<proteinExistence type="predicted"/>
<accession>A0A914DDC1</accession>
<protein>
    <submittedName>
        <fullName evidence="3">Uncharacterized protein</fullName>
    </submittedName>
</protein>
<feature type="region of interest" description="Disordered" evidence="1">
    <location>
        <begin position="1"/>
        <end position="32"/>
    </location>
</feature>
<name>A0A914DDC1_9BILA</name>
<dbReference type="AlphaFoldDB" id="A0A914DDC1"/>
<feature type="compositionally biased region" description="Polar residues" evidence="1">
    <location>
        <begin position="1"/>
        <end position="12"/>
    </location>
</feature>
<evidence type="ECO:0000256" key="1">
    <source>
        <dbReference type="SAM" id="MobiDB-lite"/>
    </source>
</evidence>
<dbReference type="WBParaSite" id="ACRNAN_scaffold2237.g30542.t1">
    <property type="protein sequence ID" value="ACRNAN_scaffold2237.g30542.t1"/>
    <property type="gene ID" value="ACRNAN_scaffold2237.g30542"/>
</dbReference>
<evidence type="ECO:0000313" key="3">
    <source>
        <dbReference type="WBParaSite" id="ACRNAN_scaffold2237.g30542.t1"/>
    </source>
</evidence>
<sequence length="104" mass="11804">MSVCTAHSTAGVTNHDEYAEIGNNNNNTLPDGDIRIRQRMEASRHGMLQLESLRTKHLRLMEQLRNEYPDYTIPTKLQYREKKSPLHAAAIFNTVAAAILSPQE</sequence>
<dbReference type="Proteomes" id="UP000887540">
    <property type="component" value="Unplaced"/>
</dbReference>
<reference evidence="3" key="1">
    <citation type="submission" date="2022-11" db="UniProtKB">
        <authorList>
            <consortium name="WormBaseParasite"/>
        </authorList>
    </citation>
    <scope>IDENTIFICATION</scope>
</reference>
<keyword evidence="2" id="KW-1185">Reference proteome</keyword>
<organism evidence="2 3">
    <name type="scientific">Acrobeloides nanus</name>
    <dbReference type="NCBI Taxonomy" id="290746"/>
    <lineage>
        <taxon>Eukaryota</taxon>
        <taxon>Metazoa</taxon>
        <taxon>Ecdysozoa</taxon>
        <taxon>Nematoda</taxon>
        <taxon>Chromadorea</taxon>
        <taxon>Rhabditida</taxon>
        <taxon>Tylenchina</taxon>
        <taxon>Cephalobomorpha</taxon>
        <taxon>Cephaloboidea</taxon>
        <taxon>Cephalobidae</taxon>
        <taxon>Acrobeloides</taxon>
    </lineage>
</organism>